<evidence type="ECO:0000313" key="3">
    <source>
        <dbReference type="Proteomes" id="UP001239169"/>
    </source>
</evidence>
<dbReference type="RefSeq" id="WP_270659760.1">
    <property type="nucleotide sequence ID" value="NZ_JAQCQN010000095.1"/>
</dbReference>
<dbReference type="Pfam" id="PF06114">
    <property type="entry name" value="Peptidase_M78"/>
    <property type="match status" value="1"/>
</dbReference>
<dbReference type="PANTHER" id="PTHR43236">
    <property type="entry name" value="ANTITOXIN HIGA1"/>
    <property type="match status" value="1"/>
</dbReference>
<feature type="domain" description="IrrE N-terminal-like" evidence="1">
    <location>
        <begin position="48"/>
        <end position="125"/>
    </location>
</feature>
<accession>A0ABY8R2B4</accession>
<proteinExistence type="predicted"/>
<name>A0ABY8R2B4_PARBF</name>
<dbReference type="Proteomes" id="UP001239169">
    <property type="component" value="Chromosome"/>
</dbReference>
<evidence type="ECO:0000259" key="1">
    <source>
        <dbReference type="Pfam" id="PF06114"/>
    </source>
</evidence>
<reference evidence="2 3" key="1">
    <citation type="submission" date="2023-04" db="EMBL/GenBank/DDBJ databases">
        <title>Bacteria Genome Submission.</title>
        <authorList>
            <person name="Isaac P."/>
        </authorList>
    </citation>
    <scope>NUCLEOTIDE SEQUENCE [LARGE SCALE GENOMIC DNA]</scope>
    <source>
        <strain evidence="2 3">SampleS7P1</strain>
    </source>
</reference>
<dbReference type="PANTHER" id="PTHR43236:SF2">
    <property type="entry name" value="BLL0069 PROTEIN"/>
    <property type="match status" value="1"/>
</dbReference>
<keyword evidence="3" id="KW-1185">Reference proteome</keyword>
<dbReference type="InterPro" id="IPR052345">
    <property type="entry name" value="Rad_response_metalloprotease"/>
</dbReference>
<protein>
    <submittedName>
        <fullName evidence="2">ImmA/IrrE family metallo-endopeptidase</fullName>
    </submittedName>
</protein>
<evidence type="ECO:0000313" key="2">
    <source>
        <dbReference type="EMBL" id="WGX74851.1"/>
    </source>
</evidence>
<gene>
    <name evidence="2" type="ORF">QJS64_12015</name>
</gene>
<sequence length="138" mass="16035">MESKKIYDTVEQIVDQFNTDDPEILCDKLGLEIKDVNYGKAYFMGGNLNLIFINKNYSKLARKIVLAHELGHFILHKGDNVNYFRSTQPTIDNSEKERQANLFAAYMLFSDKFLKIKFADMTNYLLESFFNDLTGELN</sequence>
<dbReference type="EMBL" id="CP124685">
    <property type="protein sequence ID" value="WGX74851.1"/>
    <property type="molecule type" value="Genomic_DNA"/>
</dbReference>
<dbReference type="InterPro" id="IPR010359">
    <property type="entry name" value="IrrE_HExxH"/>
</dbReference>
<organism evidence="2 3">
    <name type="scientific">Paraclostridium bifermentans</name>
    <name type="common">Clostridium bifermentans</name>
    <dbReference type="NCBI Taxonomy" id="1490"/>
    <lineage>
        <taxon>Bacteria</taxon>
        <taxon>Bacillati</taxon>
        <taxon>Bacillota</taxon>
        <taxon>Clostridia</taxon>
        <taxon>Peptostreptococcales</taxon>
        <taxon>Peptostreptococcaceae</taxon>
        <taxon>Paraclostridium</taxon>
    </lineage>
</organism>
<dbReference type="Gene3D" id="1.10.10.2910">
    <property type="match status" value="1"/>
</dbReference>